<comment type="caution">
    <text evidence="1">The sequence shown here is derived from an EMBL/GenBank/DDBJ whole genome shotgun (WGS) entry which is preliminary data.</text>
</comment>
<gene>
    <name evidence="1" type="ORF">L3X38_025163</name>
</gene>
<sequence length="122" mass="13848">MKKIRRGFSKIYQQGRNITFISDCNKGLLEALPYVSPQAQYPCKYPSSLGKACNWSVQLFGRSAYAPTKDAFEMHMRTLKDESGAVIREFLKILPKENWSAAYFPGKKYGEMCSDVAESFNA</sequence>
<protein>
    <submittedName>
        <fullName evidence="1">Uncharacterized protein</fullName>
    </submittedName>
</protein>
<reference evidence="1 2" key="1">
    <citation type="journal article" date="2022" name="G3 (Bethesda)">
        <title>Whole-genome sequence and methylome profiling of the almond [Prunus dulcis (Mill.) D.A. Webb] cultivar 'Nonpareil'.</title>
        <authorList>
            <person name="D'Amico-Willman K.M."/>
            <person name="Ouma W.Z."/>
            <person name="Meulia T."/>
            <person name="Sideli G.M."/>
            <person name="Gradziel T.M."/>
            <person name="Fresnedo-Ramirez J."/>
        </authorList>
    </citation>
    <scope>NUCLEOTIDE SEQUENCE [LARGE SCALE GENOMIC DNA]</scope>
    <source>
        <strain evidence="1">Clone GOH B32 T37-40</strain>
    </source>
</reference>
<evidence type="ECO:0000313" key="1">
    <source>
        <dbReference type="EMBL" id="KAI5335030.1"/>
    </source>
</evidence>
<proteinExistence type="predicted"/>
<name>A0AAD4W179_PRUDU</name>
<organism evidence="1 2">
    <name type="scientific">Prunus dulcis</name>
    <name type="common">Almond</name>
    <name type="synonym">Amygdalus dulcis</name>
    <dbReference type="NCBI Taxonomy" id="3755"/>
    <lineage>
        <taxon>Eukaryota</taxon>
        <taxon>Viridiplantae</taxon>
        <taxon>Streptophyta</taxon>
        <taxon>Embryophyta</taxon>
        <taxon>Tracheophyta</taxon>
        <taxon>Spermatophyta</taxon>
        <taxon>Magnoliopsida</taxon>
        <taxon>eudicotyledons</taxon>
        <taxon>Gunneridae</taxon>
        <taxon>Pentapetalae</taxon>
        <taxon>rosids</taxon>
        <taxon>fabids</taxon>
        <taxon>Rosales</taxon>
        <taxon>Rosaceae</taxon>
        <taxon>Amygdaloideae</taxon>
        <taxon>Amygdaleae</taxon>
        <taxon>Prunus</taxon>
    </lineage>
</organism>
<evidence type="ECO:0000313" key="2">
    <source>
        <dbReference type="Proteomes" id="UP001054821"/>
    </source>
</evidence>
<dbReference type="EMBL" id="JAJFAZ020000004">
    <property type="protein sequence ID" value="KAI5335030.1"/>
    <property type="molecule type" value="Genomic_DNA"/>
</dbReference>
<dbReference type="AlphaFoldDB" id="A0AAD4W179"/>
<accession>A0AAD4W179</accession>
<dbReference type="Proteomes" id="UP001054821">
    <property type="component" value="Chromosome 4"/>
</dbReference>
<keyword evidence="2" id="KW-1185">Reference proteome</keyword>